<evidence type="ECO:0000256" key="2">
    <source>
        <dbReference type="HAMAP-Rule" id="MF_00336"/>
    </source>
</evidence>
<feature type="binding site" evidence="2">
    <location>
        <position position="42"/>
    </location>
    <ligand>
        <name>Mg(2+)</name>
        <dbReference type="ChEBI" id="CHEBI:18420"/>
    </ligand>
</feature>
<evidence type="ECO:0000313" key="3">
    <source>
        <dbReference type="EMBL" id="PZX43989.1"/>
    </source>
</evidence>
<dbReference type="InterPro" id="IPR004472">
    <property type="entry name" value="DTB_synth_BioD"/>
</dbReference>
<feature type="binding site" evidence="2">
    <location>
        <position position="98"/>
    </location>
    <ligand>
        <name>Mg(2+)</name>
        <dbReference type="ChEBI" id="CHEBI:18420"/>
    </ligand>
</feature>
<organism evidence="3 4">
    <name type="scientific">Nonlabens dokdonensis</name>
    <dbReference type="NCBI Taxonomy" id="328515"/>
    <lineage>
        <taxon>Bacteria</taxon>
        <taxon>Pseudomonadati</taxon>
        <taxon>Bacteroidota</taxon>
        <taxon>Flavobacteriia</taxon>
        <taxon>Flavobacteriales</taxon>
        <taxon>Flavobacteriaceae</taxon>
        <taxon>Nonlabens</taxon>
    </lineage>
</organism>
<dbReference type="Proteomes" id="UP000248584">
    <property type="component" value="Unassembled WGS sequence"/>
</dbReference>
<feature type="binding site" evidence="2">
    <location>
        <position position="16"/>
    </location>
    <ligand>
        <name>Mg(2+)</name>
        <dbReference type="ChEBI" id="CHEBI:18420"/>
    </ligand>
</feature>
<feature type="binding site" evidence="2">
    <location>
        <begin position="157"/>
        <end position="158"/>
    </location>
    <ligand>
        <name>ATP</name>
        <dbReference type="ChEBI" id="CHEBI:30616"/>
    </ligand>
</feature>
<accession>A0ABX5Q1U6</accession>
<dbReference type="NCBIfam" id="TIGR00347">
    <property type="entry name" value="bioD"/>
    <property type="match status" value="1"/>
</dbReference>
<comment type="similarity">
    <text evidence="2">Belongs to the dethiobiotin synthetase family.</text>
</comment>
<feature type="binding site" evidence="2">
    <location>
        <position position="36"/>
    </location>
    <ligand>
        <name>substrate</name>
    </ligand>
</feature>
<evidence type="ECO:0000313" key="4">
    <source>
        <dbReference type="Proteomes" id="UP000248584"/>
    </source>
</evidence>
<dbReference type="EMBL" id="QKZR01000001">
    <property type="protein sequence ID" value="PZX43989.1"/>
    <property type="molecule type" value="Genomic_DNA"/>
</dbReference>
<reference evidence="3 4" key="1">
    <citation type="submission" date="2018-06" db="EMBL/GenBank/DDBJ databases">
        <title>Genomic Encyclopedia of Archaeal and Bacterial Type Strains, Phase II (KMG-II): from individual species to whole genera.</title>
        <authorList>
            <person name="Goeker M."/>
        </authorList>
    </citation>
    <scope>NUCLEOTIDE SEQUENCE [LARGE SCALE GENOMIC DNA]</scope>
    <source>
        <strain evidence="3 4">DSM 17205</strain>
    </source>
</reference>
<dbReference type="PANTHER" id="PTHR43210:SF5">
    <property type="entry name" value="DETHIOBIOTIN SYNTHETASE"/>
    <property type="match status" value="1"/>
</dbReference>
<keyword evidence="2" id="KW-0547">Nucleotide-binding</keyword>
<feature type="binding site" evidence="2">
    <location>
        <position position="42"/>
    </location>
    <ligand>
        <name>ATP</name>
        <dbReference type="ChEBI" id="CHEBI:30616"/>
    </ligand>
</feature>
<dbReference type="Gene3D" id="3.40.50.300">
    <property type="entry name" value="P-loop containing nucleotide triphosphate hydrolases"/>
    <property type="match status" value="1"/>
</dbReference>
<dbReference type="PIRSF" id="PIRSF006755">
    <property type="entry name" value="DTB_synth"/>
    <property type="match status" value="1"/>
</dbReference>
<keyword evidence="2" id="KW-0067">ATP-binding</keyword>
<proteinExistence type="inferred from homology"/>
<keyword evidence="2" id="KW-0963">Cytoplasm</keyword>
<evidence type="ECO:0000256" key="1">
    <source>
        <dbReference type="ARBA" id="ARBA00022756"/>
    </source>
</evidence>
<comment type="subunit">
    <text evidence="2">Homodimer.</text>
</comment>
<gene>
    <name evidence="2" type="primary">bioD</name>
    <name evidence="3" type="ORF">LX97_00994</name>
</gene>
<feature type="active site" evidence="2">
    <location>
        <position position="32"/>
    </location>
</feature>
<comment type="cofactor">
    <cofactor evidence="2">
        <name>Mg(2+)</name>
        <dbReference type="ChEBI" id="CHEBI:18420"/>
    </cofactor>
</comment>
<comment type="subcellular location">
    <subcellularLocation>
        <location evidence="2">Cytoplasm</location>
    </subcellularLocation>
</comment>
<dbReference type="EC" id="6.3.3.3" evidence="2"/>
<keyword evidence="2" id="KW-0479">Metal-binding</keyword>
<dbReference type="InterPro" id="IPR027417">
    <property type="entry name" value="P-loop_NTPase"/>
</dbReference>
<sequence>MSDIFITGIGTDVGKTVVAAIVAQALQADYWKPIQSGLDETDKATISNLIDNAKTVTHPEVYRLKTPMSPHKAAEIDGVTIELEKIIRPQTSNQLVIEGAGGLLVPINNNQTIVDLITPDDQVILVSAGYLGSINHTLLSAELLKAKGLNCVGIIYNHVDLDGTIEVIEQMTGLPTLGHLNREEFIDATVINKYALQFENALKSL</sequence>
<dbReference type="PANTHER" id="PTHR43210">
    <property type="entry name" value="DETHIOBIOTIN SYNTHETASE"/>
    <property type="match status" value="1"/>
</dbReference>
<keyword evidence="2" id="KW-0460">Magnesium</keyword>
<comment type="pathway">
    <text evidence="2">Cofactor biosynthesis; biotin biosynthesis; biotin from 7,8-diaminononanoate: step 1/2.</text>
</comment>
<protein>
    <recommendedName>
        <fullName evidence="2">ATP-dependent dethiobiotin synthetase BioD</fullName>
        <ecNumber evidence="2">6.3.3.3</ecNumber>
    </recommendedName>
    <alternativeName>
        <fullName evidence="2">DTB synthetase</fullName>
        <shortName evidence="2">DTBS</shortName>
    </alternativeName>
    <alternativeName>
        <fullName evidence="2">Dethiobiotin synthase</fullName>
    </alternativeName>
</protein>
<name>A0ABX5Q1U6_9FLAO</name>
<comment type="caution">
    <text evidence="2">Lacks conserved residue(s) required for the propagation of feature annotation.</text>
</comment>
<keyword evidence="1 2" id="KW-0093">Biotin biosynthesis</keyword>
<keyword evidence="4" id="KW-1185">Reference proteome</keyword>
<dbReference type="CDD" id="cd03109">
    <property type="entry name" value="DTBS"/>
    <property type="match status" value="1"/>
</dbReference>
<dbReference type="HAMAP" id="MF_00336">
    <property type="entry name" value="BioD"/>
    <property type="match status" value="1"/>
</dbReference>
<feature type="binding site" evidence="2">
    <location>
        <begin position="98"/>
        <end position="101"/>
    </location>
    <ligand>
        <name>ATP</name>
        <dbReference type="ChEBI" id="CHEBI:30616"/>
    </ligand>
</feature>
<dbReference type="SUPFAM" id="SSF52540">
    <property type="entry name" value="P-loop containing nucleoside triphosphate hydrolases"/>
    <property type="match status" value="1"/>
</dbReference>
<feature type="binding site" evidence="2">
    <location>
        <begin position="12"/>
        <end position="17"/>
    </location>
    <ligand>
        <name>ATP</name>
        <dbReference type="ChEBI" id="CHEBI:30616"/>
    </ligand>
</feature>
<comment type="function">
    <text evidence="2">Catalyzes a mechanistically unusual reaction, the ATP-dependent insertion of CO2 between the N7 and N8 nitrogen atoms of 7,8-diaminopelargonic acid (DAPA, also called 7,8-diammoniononanoate) to form a ureido ring.</text>
</comment>
<dbReference type="Pfam" id="PF13500">
    <property type="entry name" value="AAA_26"/>
    <property type="match status" value="1"/>
</dbReference>
<feature type="binding site" evidence="2">
    <location>
        <position position="181"/>
    </location>
    <ligand>
        <name>ATP</name>
        <dbReference type="ChEBI" id="CHEBI:30616"/>
    </ligand>
</feature>
<keyword evidence="2" id="KW-0436">Ligase</keyword>
<comment type="caution">
    <text evidence="3">The sequence shown here is derived from an EMBL/GenBank/DDBJ whole genome shotgun (WGS) entry which is preliminary data.</text>
</comment>
<dbReference type="RefSeq" id="WP_015361824.1">
    <property type="nucleotide sequence ID" value="NZ_QKZR01000001.1"/>
</dbReference>
<comment type="catalytic activity">
    <reaction evidence="2">
        <text>(7R,8S)-7,8-diammoniononanoate + CO2 + ATP = (4R,5S)-dethiobiotin + ADP + phosphate + 3 H(+)</text>
        <dbReference type="Rhea" id="RHEA:15805"/>
        <dbReference type="ChEBI" id="CHEBI:15378"/>
        <dbReference type="ChEBI" id="CHEBI:16526"/>
        <dbReference type="ChEBI" id="CHEBI:30616"/>
        <dbReference type="ChEBI" id="CHEBI:43474"/>
        <dbReference type="ChEBI" id="CHEBI:149469"/>
        <dbReference type="ChEBI" id="CHEBI:149473"/>
        <dbReference type="ChEBI" id="CHEBI:456216"/>
        <dbReference type="EC" id="6.3.3.3"/>
    </reaction>
</comment>